<evidence type="ECO:0000256" key="1">
    <source>
        <dbReference type="SAM" id="SignalP"/>
    </source>
</evidence>
<feature type="signal peptide" evidence="1">
    <location>
        <begin position="1"/>
        <end position="32"/>
    </location>
</feature>
<name>A0A7M4DQ40_9MICO</name>
<keyword evidence="3" id="KW-1185">Reference proteome</keyword>
<reference evidence="2 3" key="1">
    <citation type="submission" date="2019-11" db="EMBL/GenBank/DDBJ databases">
        <authorList>
            <person name="Criscuolo A."/>
        </authorList>
    </citation>
    <scope>NUCLEOTIDE SEQUENCE [LARGE SCALE GENOMIC DNA]</scope>
    <source>
        <strain evidence="2">CIP111667</strain>
    </source>
</reference>
<evidence type="ECO:0000313" key="3">
    <source>
        <dbReference type="Proteomes" id="UP000419743"/>
    </source>
</evidence>
<proteinExistence type="predicted"/>
<organism evidence="2 3">
    <name type="scientific">Occultella aeris</name>
    <dbReference type="NCBI Taxonomy" id="2761496"/>
    <lineage>
        <taxon>Bacteria</taxon>
        <taxon>Bacillati</taxon>
        <taxon>Actinomycetota</taxon>
        <taxon>Actinomycetes</taxon>
        <taxon>Micrococcales</taxon>
        <taxon>Ruaniaceae</taxon>
        <taxon>Occultella</taxon>
    </lineage>
</organism>
<keyword evidence="1" id="KW-0732">Signal</keyword>
<gene>
    <name evidence="2" type="ORF">HALOF300_04277</name>
</gene>
<feature type="chain" id="PRO_5039665793" evidence="1">
    <location>
        <begin position="33"/>
        <end position="164"/>
    </location>
</feature>
<dbReference type="PROSITE" id="PS51257">
    <property type="entry name" value="PROKAR_LIPOPROTEIN"/>
    <property type="match status" value="1"/>
</dbReference>
<accession>A0A7M4DQ40</accession>
<protein>
    <submittedName>
        <fullName evidence="2">Uncharacterized protein</fullName>
    </submittedName>
</protein>
<dbReference type="Proteomes" id="UP000419743">
    <property type="component" value="Unassembled WGS sequence"/>
</dbReference>
<dbReference type="AlphaFoldDB" id="A0A7M4DQ40"/>
<dbReference type="EMBL" id="CACRYJ010000060">
    <property type="protein sequence ID" value="VZO39584.1"/>
    <property type="molecule type" value="Genomic_DNA"/>
</dbReference>
<sequence length="164" mass="17202">MRGPVMKTARRGVVMAFLLGLVLTLAACSSGAGPTTAVAGDCLVEASSADDMNVVECADGEAKWSVLAVADTIDGTVCADQPDGDIYLTFEDDGKSVCLRLLGAVGDCAWTDFSGLADCEEDSGYQLAAILEDTDDEAGCPAETEQVRVYSDPSVYCWIRWPAS</sequence>
<comment type="caution">
    <text evidence="2">The sequence shown here is derived from an EMBL/GenBank/DDBJ whole genome shotgun (WGS) entry which is preliminary data.</text>
</comment>
<evidence type="ECO:0000313" key="2">
    <source>
        <dbReference type="EMBL" id="VZO39584.1"/>
    </source>
</evidence>